<dbReference type="AlphaFoldDB" id="A0ABC8XZ98"/>
<dbReference type="EMBL" id="OZ075125">
    <property type="protein sequence ID" value="CAL4933907.1"/>
    <property type="molecule type" value="Genomic_DNA"/>
</dbReference>
<evidence type="ECO:0000313" key="3">
    <source>
        <dbReference type="Proteomes" id="UP001497457"/>
    </source>
</evidence>
<dbReference type="PANTHER" id="PTHR46162:SF2">
    <property type="entry name" value="ANKYRIN REPEAT-CONTAINING PROTEIN-RELATED"/>
    <property type="match status" value="1"/>
</dbReference>
<organism evidence="2 3">
    <name type="scientific">Urochloa decumbens</name>
    <dbReference type="NCBI Taxonomy" id="240449"/>
    <lineage>
        <taxon>Eukaryota</taxon>
        <taxon>Viridiplantae</taxon>
        <taxon>Streptophyta</taxon>
        <taxon>Embryophyta</taxon>
        <taxon>Tracheophyta</taxon>
        <taxon>Spermatophyta</taxon>
        <taxon>Magnoliopsida</taxon>
        <taxon>Liliopsida</taxon>
        <taxon>Poales</taxon>
        <taxon>Poaceae</taxon>
        <taxon>PACMAD clade</taxon>
        <taxon>Panicoideae</taxon>
        <taxon>Panicodae</taxon>
        <taxon>Paniceae</taxon>
        <taxon>Melinidinae</taxon>
        <taxon>Urochloa</taxon>
    </lineage>
</organism>
<accession>A0ABC8XZ98</accession>
<dbReference type="SUPFAM" id="SSF49599">
    <property type="entry name" value="TRAF domain-like"/>
    <property type="match status" value="3"/>
</dbReference>
<dbReference type="Gene3D" id="2.60.210.10">
    <property type="entry name" value="Apoptosis, Tumor Necrosis Factor Receptor Associated Protein 2, Chain A"/>
    <property type="match status" value="2"/>
</dbReference>
<dbReference type="PANTHER" id="PTHR46162">
    <property type="entry name" value="TRAF-LIKE FAMILY PROTEIN"/>
    <property type="match status" value="1"/>
</dbReference>
<dbReference type="InterPro" id="IPR008974">
    <property type="entry name" value="TRAF-like"/>
</dbReference>
<name>A0ABC8XZ98_9POAL</name>
<dbReference type="InterPro" id="IPR002083">
    <property type="entry name" value="MATH/TRAF_dom"/>
</dbReference>
<feature type="domain" description="MATH" evidence="1">
    <location>
        <begin position="187"/>
        <end position="361"/>
    </location>
</feature>
<keyword evidence="3" id="KW-1185">Reference proteome</keyword>
<evidence type="ECO:0000259" key="1">
    <source>
        <dbReference type="PROSITE" id="PS50144"/>
    </source>
</evidence>
<evidence type="ECO:0000313" key="2">
    <source>
        <dbReference type="EMBL" id="CAL4933907.1"/>
    </source>
</evidence>
<dbReference type="Pfam" id="PF22486">
    <property type="entry name" value="MATH_2"/>
    <property type="match status" value="1"/>
</dbReference>
<protein>
    <recommendedName>
        <fullName evidence="1">MATH domain-containing protein</fullName>
    </recommendedName>
</protein>
<sequence length="369" mass="41636">MGNTCVTSGRAVGNPCITDVAPAPPENSDDPAFRWKIYGFSTLLERGAIPAFSAAFNGCGYKWRLVLQVNQMHKNDAGIPYVALGLELAERSSKSGLVLNAVFELSIYNHSDGTYCRYKDSHTFRVIKNKTPEKSCVIPPELLKSYSCVFGGRILKVDVPSKRKPIVVPNKPTIVQTVFLQNKEFIQGNYSWTINKFRAWKILISSPSFEVCGHKWLFRREHIRCKPTSPCKPCKLQSGPHDVDPRGHAREGGRGIYKITGKNTWHITMFPYGYGYAKDFVSMYLNLNDPKHLPPQSGMMMIELTLSILDQEHGQHYTHQGRFPFSSKTNWGWPYFVPLKTLKDPSKGYLVGSKCVVKADITIIGSYKY</sequence>
<dbReference type="CDD" id="cd00121">
    <property type="entry name" value="MATH"/>
    <property type="match status" value="2"/>
</dbReference>
<gene>
    <name evidence="2" type="ORF">URODEC1_LOCUS28382</name>
</gene>
<reference evidence="2 3" key="2">
    <citation type="submission" date="2024-10" db="EMBL/GenBank/DDBJ databases">
        <authorList>
            <person name="Ryan C."/>
        </authorList>
    </citation>
    <scope>NUCLEOTIDE SEQUENCE [LARGE SCALE GENOMIC DNA]</scope>
</reference>
<dbReference type="Proteomes" id="UP001497457">
    <property type="component" value="Chromosome 15b"/>
</dbReference>
<reference evidence="3" key="1">
    <citation type="submission" date="2024-06" db="EMBL/GenBank/DDBJ databases">
        <authorList>
            <person name="Ryan C."/>
        </authorList>
    </citation>
    <scope>NUCLEOTIDE SEQUENCE [LARGE SCALE GENOMIC DNA]</scope>
</reference>
<proteinExistence type="predicted"/>
<dbReference type="PROSITE" id="PS50144">
    <property type="entry name" value="MATH"/>
    <property type="match status" value="1"/>
</dbReference>